<proteinExistence type="predicted"/>
<evidence type="ECO:0000256" key="2">
    <source>
        <dbReference type="SAM" id="SignalP"/>
    </source>
</evidence>
<feature type="signal peptide" evidence="2">
    <location>
        <begin position="1"/>
        <end position="18"/>
    </location>
</feature>
<accession>Q01PP1</accession>
<organism evidence="4">
    <name type="scientific">Solibacter usitatus (strain Ellin6076)</name>
    <dbReference type="NCBI Taxonomy" id="234267"/>
    <lineage>
        <taxon>Bacteria</taxon>
        <taxon>Pseudomonadati</taxon>
        <taxon>Acidobacteriota</taxon>
        <taxon>Terriglobia</taxon>
        <taxon>Bryobacterales</taxon>
        <taxon>Solibacteraceae</taxon>
        <taxon>Candidatus Solibacter</taxon>
    </lineage>
</organism>
<reference evidence="4" key="1">
    <citation type="submission" date="2006-10" db="EMBL/GenBank/DDBJ databases">
        <title>Complete sequence of Solibacter usitatus Ellin6076.</title>
        <authorList>
            <consortium name="US DOE Joint Genome Institute"/>
            <person name="Copeland A."/>
            <person name="Lucas S."/>
            <person name="Lapidus A."/>
            <person name="Barry K."/>
            <person name="Detter J.C."/>
            <person name="Glavina del Rio T."/>
            <person name="Hammon N."/>
            <person name="Israni S."/>
            <person name="Dalin E."/>
            <person name="Tice H."/>
            <person name="Pitluck S."/>
            <person name="Thompson L.S."/>
            <person name="Brettin T."/>
            <person name="Bruce D."/>
            <person name="Han C."/>
            <person name="Tapia R."/>
            <person name="Gilna P."/>
            <person name="Schmutz J."/>
            <person name="Larimer F."/>
            <person name="Land M."/>
            <person name="Hauser L."/>
            <person name="Kyrpides N."/>
            <person name="Mikhailova N."/>
            <person name="Janssen P.H."/>
            <person name="Kuske C.R."/>
            <person name="Richardson P."/>
        </authorList>
    </citation>
    <scope>NUCLEOTIDE SEQUENCE</scope>
    <source>
        <strain evidence="4">Ellin6076</strain>
    </source>
</reference>
<evidence type="ECO:0000256" key="1">
    <source>
        <dbReference type="SAM" id="MobiDB-lite"/>
    </source>
</evidence>
<feature type="compositionally biased region" description="Pro residues" evidence="1">
    <location>
        <begin position="798"/>
        <end position="827"/>
    </location>
</feature>
<feature type="domain" description="DUF5107" evidence="3">
    <location>
        <begin position="54"/>
        <end position="345"/>
    </location>
</feature>
<protein>
    <recommendedName>
        <fullName evidence="3">DUF5107 domain-containing protein</fullName>
    </recommendedName>
</protein>
<sequence length="1054" mass="113788" precursor="true">MSVLRVMIVLSLPFAAFAAEPAVRVWEASITLPTWEEAPPDPMPHFAALGAEQPWYPYPVRSSLGKQSRAETWRTLNLENEFLACIVLPDLGGHLYSCRDKLSGYEMFHANPSIKKAMIGLRGAWAALGVELNFPVGHSLLTVSPVDFRTTQTADSASVWVGATDRVTGMRWRVEFTLERGAAVLRQSVRLENATPVRQRYYWWTNAGVTLTDDTRFVLPTKEIASHGKTQIDTWPVGKSGLDRSNPANFPTSAGWFAHESREPFVAVYHPRAQTGTLHYADPAEVAGKKIWAWGRDEDRQVRAMLSDDNSQYVEIQAGLFANQETFGFLEPGASRAFTEYWIPVRKLEGISQAGRDAVLYLARKAGTLQAQLMATRGIEGARTRISCGGKTTVDEAVVLDPAKPWTRSIAAAPAGPCRLQLTDGSGKLLLEYNEGETRVAAAESVKPVTPSAADSGAGFELQGDFRRASEEYNKARSFSPASPVLRRATGRLAVIMQRYEEGAALLAAAADAEAHYYRGVALAALGKDEDARSEWTAARGDAQFGPAAAVGIAAALGRSGNVQAAAKELAAAGASTTRALVMQAAMARAAGNAAAAKESVTRAAELDATDPGMRFELVRQGGSDPKLWEHLAADPERVLEIAALYMDWGRYRDALELLTYGYVPVAAMRREAGAGMPQDHPLVAYYRGYCHAKLNEYFAEDFRLASALPVRYVFPNRPLERRVLEQALETNAGDANAHYLLGLWYLNAQRIPEGSREIQAAQRLRPEFAEARTMLTALKLPAADAATAAPTMAAPTAPAPAAPKPEAPKVVAPPPPPSPAPPPPASRPSSLDAVPGWNSKTQPNPAAAALEAAASGNLDQAFGYFNRSNFPEGKQPDAVRAAYIELQLLRLLALAAARQCQQADNGITTLGYEDKNLPFTFNGFGGFTKGARFQYHLGLVEAACVDEKEARKRFEKVSRMRAPMTSPDFAYAYMALAKLGPVGDLGSVARQLDGALAAARPDDVPALQYNKGLLLVITGNKEAAAAAFRQGAASAPPGMLRYLNQSALRTLAK</sequence>
<feature type="chain" id="PRO_5004162467" description="DUF5107 domain-containing protein" evidence="2">
    <location>
        <begin position="19"/>
        <end position="1054"/>
    </location>
</feature>
<dbReference type="InterPro" id="IPR011990">
    <property type="entry name" value="TPR-like_helical_dom_sf"/>
</dbReference>
<gene>
    <name evidence="4" type="ordered locus">Acid_7471</name>
</gene>
<evidence type="ECO:0000259" key="3">
    <source>
        <dbReference type="Pfam" id="PF17128"/>
    </source>
</evidence>
<dbReference type="Pfam" id="PF17128">
    <property type="entry name" value="DUF5107"/>
    <property type="match status" value="1"/>
</dbReference>
<dbReference type="FunCoup" id="Q01PP1">
    <property type="interactions" value="30"/>
</dbReference>
<dbReference type="EMBL" id="CP000473">
    <property type="protein sequence ID" value="ABJ88379.1"/>
    <property type="molecule type" value="Genomic_DNA"/>
</dbReference>
<keyword evidence="2" id="KW-0732">Signal</keyword>
<dbReference type="HOGENOM" id="CLU_290327_0_0_0"/>
<dbReference type="Gene3D" id="1.25.40.10">
    <property type="entry name" value="Tetratricopeptide repeat domain"/>
    <property type="match status" value="2"/>
</dbReference>
<dbReference type="AlphaFoldDB" id="Q01PP1"/>
<dbReference type="SUPFAM" id="SSF48452">
    <property type="entry name" value="TPR-like"/>
    <property type="match status" value="2"/>
</dbReference>
<evidence type="ECO:0000313" key="4">
    <source>
        <dbReference type="EMBL" id="ABJ88379.1"/>
    </source>
</evidence>
<feature type="region of interest" description="Disordered" evidence="1">
    <location>
        <begin position="790"/>
        <end position="849"/>
    </location>
</feature>
<dbReference type="InterPro" id="IPR033396">
    <property type="entry name" value="DUF5107"/>
</dbReference>
<dbReference type="KEGG" id="sus:Acid_7471"/>
<name>Q01PP1_SOLUE</name>
<dbReference type="STRING" id="234267.Acid_7471"/>
<dbReference type="eggNOG" id="COG0457">
    <property type="taxonomic scope" value="Bacteria"/>
</dbReference>
<dbReference type="InParanoid" id="Q01PP1"/>
<dbReference type="PANTHER" id="PTHR48125:SF10">
    <property type="entry name" value="OS12G0136300 PROTEIN"/>
    <property type="match status" value="1"/>
</dbReference>
<dbReference type="PANTHER" id="PTHR48125">
    <property type="entry name" value="LP07818P1"/>
    <property type="match status" value="1"/>
</dbReference>